<dbReference type="InterPro" id="IPR017853">
    <property type="entry name" value="GH"/>
</dbReference>
<dbReference type="SUPFAM" id="SSF51445">
    <property type="entry name" value="(Trans)glycosidases"/>
    <property type="match status" value="1"/>
</dbReference>
<evidence type="ECO:0008006" key="3">
    <source>
        <dbReference type="Google" id="ProtNLM"/>
    </source>
</evidence>
<dbReference type="RefSeq" id="WP_169381126.1">
    <property type="nucleotide sequence ID" value="NZ_JAAXLA010000014.1"/>
</dbReference>
<keyword evidence="2" id="KW-1185">Reference proteome</keyword>
<dbReference type="PANTHER" id="PTHR12631">
    <property type="entry name" value="ALPHA-L-IDURONIDASE"/>
    <property type="match status" value="1"/>
</dbReference>
<evidence type="ECO:0000313" key="2">
    <source>
        <dbReference type="Proteomes" id="UP000820669"/>
    </source>
</evidence>
<accession>A0ABX1S9A3</accession>
<dbReference type="EMBL" id="JAAXLA010000014">
    <property type="protein sequence ID" value="NMH97680.1"/>
    <property type="molecule type" value="Genomic_DNA"/>
</dbReference>
<dbReference type="InterPro" id="IPR051923">
    <property type="entry name" value="Glycosyl_Hydrolase_39"/>
</dbReference>
<dbReference type="Proteomes" id="UP000820669">
    <property type="component" value="Unassembled WGS sequence"/>
</dbReference>
<proteinExistence type="predicted"/>
<protein>
    <recommendedName>
        <fullName evidence="3">Glycosyl hydrolase family 39</fullName>
    </recommendedName>
</protein>
<organism evidence="1 2">
    <name type="scientific">Pseudonocardia acidicola</name>
    <dbReference type="NCBI Taxonomy" id="2724939"/>
    <lineage>
        <taxon>Bacteria</taxon>
        <taxon>Bacillati</taxon>
        <taxon>Actinomycetota</taxon>
        <taxon>Actinomycetes</taxon>
        <taxon>Pseudonocardiales</taxon>
        <taxon>Pseudonocardiaceae</taxon>
        <taxon>Pseudonocardia</taxon>
    </lineage>
</organism>
<comment type="caution">
    <text evidence="1">The sequence shown here is derived from an EMBL/GenBank/DDBJ whole genome shotgun (WGS) entry which is preliminary data.</text>
</comment>
<reference evidence="1 2" key="1">
    <citation type="submission" date="2020-04" db="EMBL/GenBank/DDBJ databases">
        <authorList>
            <person name="Klaysubun C."/>
            <person name="Duangmal K."/>
            <person name="Lipun K."/>
        </authorList>
    </citation>
    <scope>NUCLEOTIDE SEQUENCE [LARGE SCALE GENOMIC DNA]</scope>
    <source>
        <strain evidence="1 2">K10HN5</strain>
    </source>
</reference>
<evidence type="ECO:0000313" key="1">
    <source>
        <dbReference type="EMBL" id="NMH97680.1"/>
    </source>
</evidence>
<sequence length="417" mass="45149">MSADTARSIDLGQGWNWQQQDTRLELGVTHTQDSLDSSEPAEARDRGAKILSDSGAVWQNQHLMGFGTLNPEPAPGQYDWSSLDKRMQLIKDTGGRTVLTLCCAPDWMKGGTPGQTDWSKLEVAPDPSHFDDFAALAAEAVQRYPQIERVLVWNELKGFYHADQNRWDYEGYTALYNKVYTAVKAVRPDVQIGGPYVVMTSLDPGSPNSSDLQGPWGVVDQRSLDVLDYWLKHKVGADFIAVDGSTATRGGEAASPVDVGAQKFAAIGNWIRQRTPLAIWWAEFYPDVPPGAQGGPDSSASAAATLATVAAFVRSDVSIALLWGPQGSSLEYSALWTDSTRSDGGEPTPLTAAWQWLVPRLQHKEIEVGRSTTQPLLAFRDTKDGSAVIVNLTGDDVTIPGHGAVPGWAVVVRNSGG</sequence>
<name>A0ABX1S9A3_9PSEU</name>
<gene>
    <name evidence="1" type="ORF">HF526_10215</name>
</gene>
<dbReference type="Gene3D" id="3.20.20.80">
    <property type="entry name" value="Glycosidases"/>
    <property type="match status" value="1"/>
</dbReference>
<dbReference type="PANTHER" id="PTHR12631:SF10">
    <property type="entry name" value="BETA-XYLOSIDASE-LIKE PROTEIN-RELATED"/>
    <property type="match status" value="1"/>
</dbReference>